<dbReference type="SUPFAM" id="SSF54427">
    <property type="entry name" value="NTF2-like"/>
    <property type="match status" value="1"/>
</dbReference>
<dbReference type="Gene3D" id="3.10.450.50">
    <property type="match status" value="1"/>
</dbReference>
<evidence type="ECO:0000259" key="1">
    <source>
        <dbReference type="Pfam" id="PF12680"/>
    </source>
</evidence>
<organism evidence="2 3">
    <name type="scientific">Geodermatophilus obscurus</name>
    <dbReference type="NCBI Taxonomy" id="1861"/>
    <lineage>
        <taxon>Bacteria</taxon>
        <taxon>Bacillati</taxon>
        <taxon>Actinomycetota</taxon>
        <taxon>Actinomycetes</taxon>
        <taxon>Geodermatophilales</taxon>
        <taxon>Geodermatophilaceae</taxon>
        <taxon>Geodermatophilus</taxon>
    </lineage>
</organism>
<dbReference type="Pfam" id="PF12680">
    <property type="entry name" value="SnoaL_2"/>
    <property type="match status" value="1"/>
</dbReference>
<gene>
    <name evidence="2" type="ORF">SAMN05660359_03385</name>
</gene>
<evidence type="ECO:0000313" key="2">
    <source>
        <dbReference type="EMBL" id="SFO42718.1"/>
    </source>
</evidence>
<name>A0A1I5H320_9ACTN</name>
<reference evidence="3" key="1">
    <citation type="submission" date="2016-10" db="EMBL/GenBank/DDBJ databases">
        <authorList>
            <person name="Varghese N."/>
            <person name="Submissions S."/>
        </authorList>
    </citation>
    <scope>NUCLEOTIDE SEQUENCE [LARGE SCALE GENOMIC DNA]</scope>
    <source>
        <strain evidence="3">DSM 43161</strain>
    </source>
</reference>
<dbReference type="InterPro" id="IPR037401">
    <property type="entry name" value="SnoaL-like"/>
</dbReference>
<dbReference type="PANTHER" id="PTHR41252:SF1">
    <property type="entry name" value="BLR2505 PROTEIN"/>
    <property type="match status" value="1"/>
</dbReference>
<evidence type="ECO:0000313" key="3">
    <source>
        <dbReference type="Proteomes" id="UP000183642"/>
    </source>
</evidence>
<dbReference type="OrthoDB" id="8451859at2"/>
<dbReference type="RefSeq" id="WP_075014690.1">
    <property type="nucleotide sequence ID" value="NZ_FOWE01000008.1"/>
</dbReference>
<sequence>MTQTAATSVETIKALYDAFARGDVGTVLGAMDEAIKWSEAEGNPWYLGHPFVGPQQVVDGVFARIGDEYEDFRLELHRFLADGDTVAVQGRYSATSHRATGRPLDAQFVHVWDLRNGKLVRFQQYTDTRQWPT</sequence>
<feature type="domain" description="SnoaL-like" evidence="1">
    <location>
        <begin position="13"/>
        <end position="121"/>
    </location>
</feature>
<accession>A0A1I5H320</accession>
<dbReference type="AlphaFoldDB" id="A0A1I5H320"/>
<keyword evidence="3" id="KW-1185">Reference proteome</keyword>
<dbReference type="Proteomes" id="UP000183642">
    <property type="component" value="Unassembled WGS sequence"/>
</dbReference>
<protein>
    <recommendedName>
        <fullName evidence="1">SnoaL-like domain-containing protein</fullName>
    </recommendedName>
</protein>
<dbReference type="EMBL" id="FOWE01000008">
    <property type="protein sequence ID" value="SFO42718.1"/>
    <property type="molecule type" value="Genomic_DNA"/>
</dbReference>
<dbReference type="PANTHER" id="PTHR41252">
    <property type="entry name" value="BLR2505 PROTEIN"/>
    <property type="match status" value="1"/>
</dbReference>
<proteinExistence type="predicted"/>
<dbReference type="InterPro" id="IPR032710">
    <property type="entry name" value="NTF2-like_dom_sf"/>
</dbReference>